<gene>
    <name evidence="1" type="ORF">K7C98_00995</name>
</gene>
<name>A0ABS7TI03_9BACT</name>
<comment type="caution">
    <text evidence="1">The sequence shown here is derived from an EMBL/GenBank/DDBJ whole genome shotgun (WGS) entry which is preliminary data.</text>
</comment>
<protein>
    <recommendedName>
        <fullName evidence="3">Lipoprotein</fullName>
    </recommendedName>
</protein>
<organism evidence="1 2">
    <name type="scientific">Nannocystis pusilla</name>
    <dbReference type="NCBI Taxonomy" id="889268"/>
    <lineage>
        <taxon>Bacteria</taxon>
        <taxon>Pseudomonadati</taxon>
        <taxon>Myxococcota</taxon>
        <taxon>Polyangia</taxon>
        <taxon>Nannocystales</taxon>
        <taxon>Nannocystaceae</taxon>
        <taxon>Nannocystis</taxon>
    </lineage>
</organism>
<evidence type="ECO:0000313" key="2">
    <source>
        <dbReference type="Proteomes" id="UP001139031"/>
    </source>
</evidence>
<accession>A0ABS7TI03</accession>
<proteinExistence type="predicted"/>
<sequence length="338" mass="35958">MNRSTIVGLSLVGCTANPSRLEEISQEQAVVQEMSVEVSEPERAEMPPAPPLTATLANVTTPAPEGIDAALWRDIGWFPADVVEISGGVGRDNTPLARWAEDSIVGEFPACGPLVAAIDRIYTVKQGESQRAANVVFGSMTREQERGCLQALLPGLGMTGVQHEEVTVLAREQTMVARAGWWKHGDGAVVVIEGDVPLERWSGGPPSPELLSLLAVIDPSLGMWMASTHDYGSFFTEVASSGLTLATAAPAPGAEPVVVLRIGLRFASAGEAEQAERGAAKFAASAPSSDGSGLSFSFRADESWLRVEVRADLSEANAQKFVAWSEEMLANMRARTER</sequence>
<dbReference type="EMBL" id="JAIRAU010000001">
    <property type="protein sequence ID" value="MBZ5707816.1"/>
    <property type="molecule type" value="Genomic_DNA"/>
</dbReference>
<evidence type="ECO:0000313" key="1">
    <source>
        <dbReference type="EMBL" id="MBZ5707816.1"/>
    </source>
</evidence>
<keyword evidence="2" id="KW-1185">Reference proteome</keyword>
<evidence type="ECO:0008006" key="3">
    <source>
        <dbReference type="Google" id="ProtNLM"/>
    </source>
</evidence>
<dbReference type="RefSeq" id="WP_224189579.1">
    <property type="nucleotide sequence ID" value="NZ_JAIRAU010000001.1"/>
</dbReference>
<reference evidence="1" key="1">
    <citation type="submission" date="2021-08" db="EMBL/GenBank/DDBJ databases">
        <authorList>
            <person name="Stevens D.C."/>
        </authorList>
    </citation>
    <scope>NUCLEOTIDE SEQUENCE</scope>
    <source>
        <strain evidence="1">DSM 53165</strain>
    </source>
</reference>
<dbReference type="Proteomes" id="UP001139031">
    <property type="component" value="Unassembled WGS sequence"/>
</dbReference>